<reference evidence="1 2" key="1">
    <citation type="submission" date="2017-11" db="EMBL/GenBank/DDBJ databases">
        <title>De-novo sequencing of pomegranate (Punica granatum L.) genome.</title>
        <authorList>
            <person name="Akparov Z."/>
            <person name="Amiraslanov A."/>
            <person name="Hajiyeva S."/>
            <person name="Abbasov M."/>
            <person name="Kaur K."/>
            <person name="Hamwieh A."/>
            <person name="Solovyev V."/>
            <person name="Salamov A."/>
            <person name="Braich B."/>
            <person name="Kosarev P."/>
            <person name="Mahmoud A."/>
            <person name="Hajiyev E."/>
            <person name="Babayeva S."/>
            <person name="Izzatullayeva V."/>
            <person name="Mammadov A."/>
            <person name="Mammadov A."/>
            <person name="Sharifova S."/>
            <person name="Ojaghi J."/>
            <person name="Eynullazada K."/>
            <person name="Bayramov B."/>
            <person name="Abdulazimova A."/>
            <person name="Shahmuradov I."/>
        </authorList>
    </citation>
    <scope>NUCLEOTIDE SEQUENCE [LARGE SCALE GENOMIC DNA]</scope>
    <source>
        <strain evidence="2">cv. AG2017</strain>
        <tissue evidence="1">Leaf</tissue>
    </source>
</reference>
<evidence type="ECO:0000313" key="1">
    <source>
        <dbReference type="EMBL" id="PKI76265.1"/>
    </source>
</evidence>
<gene>
    <name evidence="1" type="ORF">CRG98_003376</name>
</gene>
<dbReference type="EMBL" id="PGOL01000126">
    <property type="protein sequence ID" value="PKI76265.1"/>
    <property type="molecule type" value="Genomic_DNA"/>
</dbReference>
<keyword evidence="2" id="KW-1185">Reference proteome</keyword>
<dbReference type="Proteomes" id="UP000233551">
    <property type="component" value="Unassembled WGS sequence"/>
</dbReference>
<organism evidence="1 2">
    <name type="scientific">Punica granatum</name>
    <name type="common">Pomegranate</name>
    <dbReference type="NCBI Taxonomy" id="22663"/>
    <lineage>
        <taxon>Eukaryota</taxon>
        <taxon>Viridiplantae</taxon>
        <taxon>Streptophyta</taxon>
        <taxon>Embryophyta</taxon>
        <taxon>Tracheophyta</taxon>
        <taxon>Spermatophyta</taxon>
        <taxon>Magnoliopsida</taxon>
        <taxon>eudicotyledons</taxon>
        <taxon>Gunneridae</taxon>
        <taxon>Pentapetalae</taxon>
        <taxon>rosids</taxon>
        <taxon>malvids</taxon>
        <taxon>Myrtales</taxon>
        <taxon>Lythraceae</taxon>
        <taxon>Punica</taxon>
    </lineage>
</organism>
<comment type="caution">
    <text evidence="1">The sequence shown here is derived from an EMBL/GenBank/DDBJ whole genome shotgun (WGS) entry which is preliminary data.</text>
</comment>
<dbReference type="AlphaFoldDB" id="A0A2I0L6C0"/>
<sequence length="85" mass="9435">MILGKCTRYAWKPTPRQGSSVELVASDGPNNWYPSPEVEARLEVLHIVEKGGNCWAGFLSYMENGKGLTIGIRVRKWKPGSKSSI</sequence>
<evidence type="ECO:0000313" key="2">
    <source>
        <dbReference type="Proteomes" id="UP000233551"/>
    </source>
</evidence>
<protein>
    <submittedName>
        <fullName evidence="1">Uncharacterized protein</fullName>
    </submittedName>
</protein>
<proteinExistence type="predicted"/>
<name>A0A2I0L6C0_PUNGR</name>
<accession>A0A2I0L6C0</accession>